<comment type="subcellular location">
    <subcellularLocation>
        <location evidence="1">Membrane</location>
    </subcellularLocation>
</comment>
<dbReference type="PROSITE" id="PS50262">
    <property type="entry name" value="G_PROTEIN_RECEP_F1_2"/>
    <property type="match status" value="1"/>
</dbReference>
<dbReference type="PROSITE" id="PS00237">
    <property type="entry name" value="G_PROTEIN_RECEP_F1_1"/>
    <property type="match status" value="1"/>
</dbReference>
<feature type="transmembrane region" description="Helical" evidence="8">
    <location>
        <begin position="244"/>
        <end position="270"/>
    </location>
</feature>
<dbReference type="InterPro" id="IPR000276">
    <property type="entry name" value="GPCR_Rhodpsn"/>
</dbReference>
<evidence type="ECO:0000256" key="8">
    <source>
        <dbReference type="SAM" id="Phobius"/>
    </source>
</evidence>
<dbReference type="Pfam" id="PF00001">
    <property type="entry name" value="7tm_1"/>
    <property type="match status" value="1"/>
</dbReference>
<dbReference type="InterPro" id="IPR017452">
    <property type="entry name" value="GPCR_Rhodpsn_7TM"/>
</dbReference>
<evidence type="ECO:0000313" key="10">
    <source>
        <dbReference type="EMBL" id="KAL1129836.1"/>
    </source>
</evidence>
<evidence type="ECO:0000256" key="3">
    <source>
        <dbReference type="ARBA" id="ARBA00022614"/>
    </source>
</evidence>
<comment type="similarity">
    <text evidence="2">Belongs to the G-protein coupled receptor 1 family.</text>
</comment>
<evidence type="ECO:0000313" key="11">
    <source>
        <dbReference type="Proteomes" id="UP001558652"/>
    </source>
</evidence>
<keyword evidence="4 8" id="KW-0812">Transmembrane</keyword>
<dbReference type="EMBL" id="JBFDAA010000008">
    <property type="protein sequence ID" value="KAL1129836.1"/>
    <property type="molecule type" value="Genomic_DNA"/>
</dbReference>
<keyword evidence="5" id="KW-0677">Repeat</keyword>
<dbReference type="Proteomes" id="UP001558652">
    <property type="component" value="Unassembled WGS sequence"/>
</dbReference>
<dbReference type="GO" id="GO:0016020">
    <property type="term" value="C:membrane"/>
    <property type="evidence" value="ECO:0007669"/>
    <property type="project" value="UniProtKB-SubCell"/>
</dbReference>
<evidence type="ECO:0000256" key="2">
    <source>
        <dbReference type="ARBA" id="ARBA00010663"/>
    </source>
</evidence>
<feature type="domain" description="G-protein coupled receptors family 1 profile" evidence="9">
    <location>
        <begin position="96"/>
        <end position="341"/>
    </location>
</feature>
<evidence type="ECO:0000259" key="9">
    <source>
        <dbReference type="PROSITE" id="PS50262"/>
    </source>
</evidence>
<protein>
    <recommendedName>
        <fullName evidence="9">G-protein coupled receptors family 1 profile domain-containing protein</fullName>
    </recommendedName>
</protein>
<dbReference type="PANTHER" id="PTHR24372:SF74">
    <property type="entry name" value="LP13728P"/>
    <property type="match status" value="1"/>
</dbReference>
<feature type="transmembrane region" description="Helical" evidence="8">
    <location>
        <begin position="161"/>
        <end position="180"/>
    </location>
</feature>
<dbReference type="FunFam" id="1.20.1070.10:FF:000181">
    <property type="entry name" value="Thyrotropin receptor"/>
    <property type="match status" value="1"/>
</dbReference>
<evidence type="ECO:0000256" key="6">
    <source>
        <dbReference type="ARBA" id="ARBA00022989"/>
    </source>
</evidence>
<dbReference type="AlphaFoldDB" id="A0ABD0YEU6"/>
<evidence type="ECO:0000256" key="1">
    <source>
        <dbReference type="ARBA" id="ARBA00004370"/>
    </source>
</evidence>
<organism evidence="10 11">
    <name type="scientific">Ranatra chinensis</name>
    <dbReference type="NCBI Taxonomy" id="642074"/>
    <lineage>
        <taxon>Eukaryota</taxon>
        <taxon>Metazoa</taxon>
        <taxon>Ecdysozoa</taxon>
        <taxon>Arthropoda</taxon>
        <taxon>Hexapoda</taxon>
        <taxon>Insecta</taxon>
        <taxon>Pterygota</taxon>
        <taxon>Neoptera</taxon>
        <taxon>Paraneoptera</taxon>
        <taxon>Hemiptera</taxon>
        <taxon>Heteroptera</taxon>
        <taxon>Panheteroptera</taxon>
        <taxon>Nepomorpha</taxon>
        <taxon>Nepidae</taxon>
        <taxon>Ranatrinae</taxon>
        <taxon>Ranatra</taxon>
    </lineage>
</organism>
<keyword evidence="7 8" id="KW-0472">Membrane</keyword>
<feature type="transmembrane region" description="Helical" evidence="8">
    <location>
        <begin position="84"/>
        <end position="104"/>
    </location>
</feature>
<evidence type="ECO:0000256" key="5">
    <source>
        <dbReference type="ARBA" id="ARBA00022737"/>
    </source>
</evidence>
<dbReference type="SUPFAM" id="SSF81321">
    <property type="entry name" value="Family A G protein-coupled receptor-like"/>
    <property type="match status" value="1"/>
</dbReference>
<proteinExistence type="inferred from homology"/>
<evidence type="ECO:0000256" key="4">
    <source>
        <dbReference type="ARBA" id="ARBA00022692"/>
    </source>
</evidence>
<gene>
    <name evidence="10" type="ORF">AAG570_012780</name>
</gene>
<dbReference type="PRINTS" id="PR00373">
    <property type="entry name" value="GLYCHORMONER"/>
</dbReference>
<evidence type="ECO:0000256" key="7">
    <source>
        <dbReference type="ARBA" id="ARBA00023136"/>
    </source>
</evidence>
<dbReference type="PANTHER" id="PTHR24372">
    <property type="entry name" value="GLYCOPROTEIN HORMONE RECEPTOR"/>
    <property type="match status" value="1"/>
</dbReference>
<keyword evidence="3" id="KW-0433">Leucine-rich repeat</keyword>
<keyword evidence="11" id="KW-1185">Reference proteome</keyword>
<dbReference type="PRINTS" id="PR00237">
    <property type="entry name" value="GPCRRHODOPSN"/>
</dbReference>
<feature type="transmembrane region" description="Helical" evidence="8">
    <location>
        <begin position="291"/>
        <end position="312"/>
    </location>
</feature>
<name>A0ABD0YEU6_9HEMI</name>
<reference evidence="10 11" key="1">
    <citation type="submission" date="2024-07" db="EMBL/GenBank/DDBJ databases">
        <title>Chromosome-level genome assembly of the water stick insect Ranatra chinensis (Heteroptera: Nepidae).</title>
        <authorList>
            <person name="Liu X."/>
        </authorList>
    </citation>
    <scope>NUCLEOTIDE SEQUENCE [LARGE SCALE GENOMIC DNA]</scope>
    <source>
        <strain evidence="10">Cailab_2021Rc</strain>
        <tissue evidence="10">Muscle</tissue>
    </source>
</reference>
<feature type="transmembrane region" description="Helical" evidence="8">
    <location>
        <begin position="324"/>
        <end position="344"/>
    </location>
</feature>
<feature type="transmembrane region" description="Helical" evidence="8">
    <location>
        <begin position="201"/>
        <end position="224"/>
    </location>
</feature>
<comment type="caution">
    <text evidence="10">The sequence shown here is derived from an EMBL/GenBank/DDBJ whole genome shotgun (WGS) entry which is preliminary data.</text>
</comment>
<dbReference type="Gene3D" id="1.20.1070.10">
    <property type="entry name" value="Rhodopsin 7-helix transmembrane proteins"/>
    <property type="match status" value="1"/>
</dbReference>
<dbReference type="InterPro" id="IPR002131">
    <property type="entry name" value="Gphrmn_rcpt_fam"/>
</dbReference>
<keyword evidence="6 8" id="KW-1133">Transmembrane helix</keyword>
<feature type="transmembrane region" description="Helical" evidence="8">
    <location>
        <begin position="116"/>
        <end position="141"/>
    </location>
</feature>
<sequence>MNLLKILFKVYFSEHLKLLISPKGSDLYPEKISEEVFHDTSAQLPESKIKANCGNFTHQPVECWPKPDELNPCEDMMSWSWLRVSVWIVILTAIIGNTSVLTVLSLSRSETSVPRFLMSHLAFADLCMALYLLLVAAMDLVSKQTYFNYAYDWQQGPGCKVAGFLTVFASQLSLFTLCLLTVERWFTIRHALYANRLDHKLASKIMILGWIYALTMATLPLLGLSSYSSTSICLPMDIRDIPSIIYILTLLSAAAIGFFLICICYTQIYLSLSYKTRHLNNEGSVAQKMTLLVATNFACWAPIAFFSLTAVAGYPLIDVTESKILLVFIYPINSCANPYLYAILTKQYRKDLVLLLSR</sequence>
<accession>A0ABD0YEU6</accession>